<dbReference type="SUPFAM" id="SSF55469">
    <property type="entry name" value="FMN-dependent nitroreductase-like"/>
    <property type="match status" value="1"/>
</dbReference>
<proteinExistence type="predicted"/>
<evidence type="ECO:0000313" key="2">
    <source>
        <dbReference type="EMBL" id="OFV68723.1"/>
    </source>
</evidence>
<feature type="domain" description="Nitroreductase" evidence="1">
    <location>
        <begin position="21"/>
        <end position="199"/>
    </location>
</feature>
<dbReference type="CDD" id="cd02142">
    <property type="entry name" value="McbC_SagB-like_oxidoreductase"/>
    <property type="match status" value="1"/>
</dbReference>
<dbReference type="GO" id="GO:0016491">
    <property type="term" value="F:oxidoreductase activity"/>
    <property type="evidence" value="ECO:0007669"/>
    <property type="project" value="InterPro"/>
</dbReference>
<reference evidence="2" key="1">
    <citation type="submission" date="2016-05" db="EMBL/GenBank/DDBJ databases">
        <title>Microbial consortia oxidize butane by reversing methanogenesis.</title>
        <authorList>
            <person name="Laso-Perez R."/>
            <person name="Richter M."/>
            <person name="Wegener G."/>
            <person name="Musat F."/>
        </authorList>
    </citation>
    <scope>NUCLEOTIDE SEQUENCE [LARGE SCALE GENOMIC DNA]</scope>
    <source>
        <strain evidence="2">BOX2</strain>
    </source>
</reference>
<protein>
    <submittedName>
        <fullName evidence="2">SagB-type dehydrogenase domain-containing protein</fullName>
    </submittedName>
</protein>
<sequence>MEIELPESEKKGTLSIEEAIFRRRSCRHFVPDSITLKAVSQLLWAANGFRDREGLFRTAPSAGKTHPIFLYIVTGDNGVKGLDAGVYAYLPASHKLRLITRGDLRQELREASLKQAFIGIAPVSIVITAEYARTTRKYRERGLRYVHFEVGHVSENIYLQVLSLGLETVAVGSFIDYEVSKLLNLPEEHEPLYIMPVGYPER</sequence>
<keyword evidence="3" id="KW-1185">Reference proteome</keyword>
<dbReference type="InterPro" id="IPR020051">
    <property type="entry name" value="SagB-type_dehydrogenase"/>
</dbReference>
<dbReference type="EMBL" id="LYOS01000001">
    <property type="protein sequence ID" value="OFV68723.1"/>
    <property type="molecule type" value="Genomic_DNA"/>
</dbReference>
<dbReference type="PANTHER" id="PTHR43745">
    <property type="entry name" value="NITROREDUCTASE MJ1384-RELATED"/>
    <property type="match status" value="1"/>
</dbReference>
<evidence type="ECO:0000313" key="3">
    <source>
        <dbReference type="Proteomes" id="UP000186940"/>
    </source>
</evidence>
<organism evidence="2 3">
    <name type="scientific">Candidatus Syntropharchaeum caldarium</name>
    <dbReference type="NCBI Taxonomy" id="1838285"/>
    <lineage>
        <taxon>Archaea</taxon>
        <taxon>Methanobacteriati</taxon>
        <taxon>Methanobacteriota</taxon>
        <taxon>Stenosarchaea group</taxon>
        <taxon>Methanomicrobia</taxon>
        <taxon>Methanosarcinales</taxon>
        <taxon>ANME-2 cluster</taxon>
        <taxon>Candidatus Syntropharchaeum</taxon>
    </lineage>
</organism>
<dbReference type="InterPro" id="IPR029479">
    <property type="entry name" value="Nitroreductase"/>
</dbReference>
<comment type="caution">
    <text evidence="2">The sequence shown here is derived from an EMBL/GenBank/DDBJ whole genome shotgun (WGS) entry which is preliminary data.</text>
</comment>
<dbReference type="InterPro" id="IPR052544">
    <property type="entry name" value="Bacteriocin_Proc_Enz"/>
</dbReference>
<evidence type="ECO:0000259" key="1">
    <source>
        <dbReference type="Pfam" id="PF00881"/>
    </source>
</evidence>
<dbReference type="Proteomes" id="UP000186940">
    <property type="component" value="Unassembled WGS sequence"/>
</dbReference>
<name>A0A1F2PBU4_9EURY</name>
<dbReference type="Pfam" id="PF00881">
    <property type="entry name" value="Nitroreductase"/>
    <property type="match status" value="1"/>
</dbReference>
<dbReference type="Gene3D" id="3.40.109.10">
    <property type="entry name" value="NADH Oxidase"/>
    <property type="match status" value="1"/>
</dbReference>
<accession>A0A1F2PBU4</accession>
<dbReference type="PANTHER" id="PTHR43745:SF2">
    <property type="entry name" value="NITROREDUCTASE MJ1384-RELATED"/>
    <property type="match status" value="1"/>
</dbReference>
<dbReference type="AlphaFoldDB" id="A0A1F2PBU4"/>
<dbReference type="NCBIfam" id="TIGR03605">
    <property type="entry name" value="antibiot_sagB"/>
    <property type="match status" value="1"/>
</dbReference>
<dbReference type="InterPro" id="IPR000415">
    <property type="entry name" value="Nitroreductase-like"/>
</dbReference>
<gene>
    <name evidence="2" type="ORF">SCAL_000399</name>
</gene>
<dbReference type="STRING" id="1838285.SCAL_000399"/>